<feature type="transmembrane region" description="Helical" evidence="5">
    <location>
        <begin position="304"/>
        <end position="329"/>
    </location>
</feature>
<feature type="transmembrane region" description="Helical" evidence="5">
    <location>
        <begin position="12"/>
        <end position="33"/>
    </location>
</feature>
<evidence type="ECO:0000256" key="5">
    <source>
        <dbReference type="SAM" id="Phobius"/>
    </source>
</evidence>
<feature type="transmembrane region" description="Helical" evidence="5">
    <location>
        <begin position="341"/>
        <end position="364"/>
    </location>
</feature>
<feature type="domain" description="Major facilitator superfamily (MFS) profile" evidence="6">
    <location>
        <begin position="12"/>
        <end position="487"/>
    </location>
</feature>
<feature type="transmembrane region" description="Helical" evidence="5">
    <location>
        <begin position="142"/>
        <end position="165"/>
    </location>
</feature>
<dbReference type="RefSeq" id="WP_149112453.1">
    <property type="nucleotide sequence ID" value="NZ_CP042425.1"/>
</dbReference>
<dbReference type="AlphaFoldDB" id="A0A5C1AGE6"/>
<dbReference type="Gene3D" id="1.20.1250.20">
    <property type="entry name" value="MFS general substrate transporter like domains"/>
    <property type="match status" value="2"/>
</dbReference>
<keyword evidence="3 5" id="KW-1133">Transmembrane helix</keyword>
<keyword evidence="4 5" id="KW-0472">Membrane</keyword>
<evidence type="ECO:0000313" key="8">
    <source>
        <dbReference type="Proteomes" id="UP000324974"/>
    </source>
</evidence>
<dbReference type="Proteomes" id="UP000324974">
    <property type="component" value="Chromosome"/>
</dbReference>
<dbReference type="OrthoDB" id="9787026at2"/>
<dbReference type="KEGG" id="lrs:PX52LOC_04912"/>
<feature type="transmembrane region" description="Helical" evidence="5">
    <location>
        <begin position="371"/>
        <end position="389"/>
    </location>
</feature>
<evidence type="ECO:0000313" key="7">
    <source>
        <dbReference type="EMBL" id="QEL17900.1"/>
    </source>
</evidence>
<dbReference type="GO" id="GO:0005886">
    <property type="term" value="C:plasma membrane"/>
    <property type="evidence" value="ECO:0007669"/>
    <property type="project" value="TreeGrafter"/>
</dbReference>
<feature type="transmembrane region" description="Helical" evidence="5">
    <location>
        <begin position="194"/>
        <end position="215"/>
    </location>
</feature>
<organism evidence="7 8">
    <name type="scientific">Limnoglobus roseus</name>
    <dbReference type="NCBI Taxonomy" id="2598579"/>
    <lineage>
        <taxon>Bacteria</taxon>
        <taxon>Pseudomonadati</taxon>
        <taxon>Planctomycetota</taxon>
        <taxon>Planctomycetia</taxon>
        <taxon>Gemmatales</taxon>
        <taxon>Gemmataceae</taxon>
        <taxon>Limnoglobus</taxon>
    </lineage>
</organism>
<feature type="transmembrane region" description="Helical" evidence="5">
    <location>
        <begin position="108"/>
        <end position="130"/>
    </location>
</feature>
<sequence>MHTHAPRGRWLALTAALLGWMFDGMEMGLFPLVGKDALRDLLQSNAQQEIDRWYGVIIAGFLVGAATGGVLFGWLGDKIGRVRAMTVSVMLYSLCSGGSAFAQEAWQLAVLRFAGALGMGGEWALGVALVMEIWPNKSRAWLAGWIGAFGNLGYTLVGSFKLVLIEVGGNLAPSLASLGLPTDSVDYLTAHNNWRLLMLFGAVPSLLTFLIRIFVPESERWEEGKAEGKTSHWSGRDLVGVLVGATAGAVTIGLSVVDIPNSLRLLGTLVGFVVVAGGFLYPVRKYVSRAGVSPEEQRRTIGRMLLAAGLSGVALLGTWAGLMWMYLWVSALPGGKVPEAVAYMQIISSLGAAAGCVIAAVLGGRFGRRPVYAVMCVLSAVTVVGFYRLNTEYGTVFLLSSGLLGLVTASFYGWLPLYLPELFPTAVRATGQGFGFNCGRVIAAVGSLQMPNLLAAFKNDYGQACALVAGVYVLGLMLIVIAPETKGKPLPE</sequence>
<gene>
    <name evidence="7" type="ORF">PX52LOC_04912</name>
</gene>
<dbReference type="PANTHER" id="PTHR23508:SF10">
    <property type="entry name" value="CARBOXYLIC ACID TRANSPORTER PROTEIN HOMOLOG"/>
    <property type="match status" value="1"/>
</dbReference>
<dbReference type="InterPro" id="IPR005828">
    <property type="entry name" value="MFS_sugar_transport-like"/>
</dbReference>
<evidence type="ECO:0000256" key="4">
    <source>
        <dbReference type="ARBA" id="ARBA00023136"/>
    </source>
</evidence>
<feature type="transmembrane region" description="Helical" evidence="5">
    <location>
        <begin position="464"/>
        <end position="482"/>
    </location>
</feature>
<dbReference type="InterPro" id="IPR036259">
    <property type="entry name" value="MFS_trans_sf"/>
</dbReference>
<evidence type="ECO:0000256" key="3">
    <source>
        <dbReference type="ARBA" id="ARBA00022989"/>
    </source>
</evidence>
<feature type="transmembrane region" description="Helical" evidence="5">
    <location>
        <begin position="53"/>
        <end position="75"/>
    </location>
</feature>
<dbReference type="PANTHER" id="PTHR23508">
    <property type="entry name" value="CARBOXYLIC ACID TRANSPORTER PROTEIN HOMOLOG"/>
    <property type="match status" value="1"/>
</dbReference>
<dbReference type="SUPFAM" id="SSF103473">
    <property type="entry name" value="MFS general substrate transporter"/>
    <property type="match status" value="1"/>
</dbReference>
<name>A0A5C1AGE6_9BACT</name>
<proteinExistence type="predicted"/>
<keyword evidence="2 5" id="KW-0812">Transmembrane</keyword>
<dbReference type="GO" id="GO:0046943">
    <property type="term" value="F:carboxylic acid transmembrane transporter activity"/>
    <property type="evidence" value="ECO:0007669"/>
    <property type="project" value="TreeGrafter"/>
</dbReference>
<feature type="transmembrane region" description="Helical" evidence="5">
    <location>
        <begin position="395"/>
        <end position="415"/>
    </location>
</feature>
<keyword evidence="8" id="KW-1185">Reference proteome</keyword>
<dbReference type="PROSITE" id="PS50850">
    <property type="entry name" value="MFS"/>
    <property type="match status" value="1"/>
</dbReference>
<comment type="subcellular location">
    <subcellularLocation>
        <location evidence="1">Membrane</location>
        <topology evidence="1">Multi-pass membrane protein</topology>
    </subcellularLocation>
</comment>
<feature type="transmembrane region" description="Helical" evidence="5">
    <location>
        <begin position="263"/>
        <end position="283"/>
    </location>
</feature>
<dbReference type="InterPro" id="IPR020846">
    <property type="entry name" value="MFS_dom"/>
</dbReference>
<feature type="transmembrane region" description="Helical" evidence="5">
    <location>
        <begin position="238"/>
        <end position="257"/>
    </location>
</feature>
<protein>
    <submittedName>
        <fullName evidence="7">MFS transporter</fullName>
    </submittedName>
</protein>
<reference evidence="8" key="1">
    <citation type="submission" date="2019-08" db="EMBL/GenBank/DDBJ databases">
        <title>Limnoglobus roseus gen. nov., sp. nov., a novel freshwater planctomycete with a giant genome from the family Gemmataceae.</title>
        <authorList>
            <person name="Kulichevskaya I.S."/>
            <person name="Naumoff D.G."/>
            <person name="Miroshnikov K."/>
            <person name="Ivanova A."/>
            <person name="Philippov D.A."/>
            <person name="Hakobyan A."/>
            <person name="Rijpstra I.C."/>
            <person name="Sinninghe Damste J.S."/>
            <person name="Liesack W."/>
            <person name="Dedysh S.N."/>
        </authorList>
    </citation>
    <scope>NUCLEOTIDE SEQUENCE [LARGE SCALE GENOMIC DNA]</scope>
    <source>
        <strain evidence="8">PX52</strain>
    </source>
</reference>
<dbReference type="Pfam" id="PF00083">
    <property type="entry name" value="Sugar_tr"/>
    <property type="match status" value="2"/>
</dbReference>
<evidence type="ECO:0000259" key="6">
    <source>
        <dbReference type="PROSITE" id="PS50850"/>
    </source>
</evidence>
<accession>A0A5C1AGE6</accession>
<evidence type="ECO:0000256" key="1">
    <source>
        <dbReference type="ARBA" id="ARBA00004141"/>
    </source>
</evidence>
<dbReference type="EMBL" id="CP042425">
    <property type="protein sequence ID" value="QEL17900.1"/>
    <property type="molecule type" value="Genomic_DNA"/>
</dbReference>
<evidence type="ECO:0000256" key="2">
    <source>
        <dbReference type="ARBA" id="ARBA00022692"/>
    </source>
</evidence>